<dbReference type="PANTHER" id="PTHR33048:SF47">
    <property type="entry name" value="INTEGRAL MEMBRANE PROTEIN-RELATED"/>
    <property type="match status" value="1"/>
</dbReference>
<evidence type="ECO:0000256" key="7">
    <source>
        <dbReference type="SAM" id="Phobius"/>
    </source>
</evidence>
<evidence type="ECO:0000256" key="5">
    <source>
        <dbReference type="ARBA" id="ARBA00038359"/>
    </source>
</evidence>
<dbReference type="InterPro" id="IPR001202">
    <property type="entry name" value="WW_dom"/>
</dbReference>
<dbReference type="AlphaFoldDB" id="F9FJ61"/>
<protein>
    <recommendedName>
        <fullName evidence="8">WW domain-containing protein</fullName>
    </recommendedName>
</protein>
<keyword evidence="3 7" id="KW-1133">Transmembrane helix</keyword>
<feature type="region of interest" description="Disordered" evidence="6">
    <location>
        <begin position="106"/>
        <end position="132"/>
    </location>
</feature>
<proteinExistence type="inferred from homology"/>
<dbReference type="SUPFAM" id="SSF51045">
    <property type="entry name" value="WW domain"/>
    <property type="match status" value="1"/>
</dbReference>
<evidence type="ECO:0000256" key="4">
    <source>
        <dbReference type="ARBA" id="ARBA00023136"/>
    </source>
</evidence>
<dbReference type="InterPro" id="IPR052337">
    <property type="entry name" value="SAT4-like"/>
</dbReference>
<keyword evidence="2 7" id="KW-0812">Transmembrane</keyword>
<evidence type="ECO:0000313" key="9">
    <source>
        <dbReference type="EMBL" id="EGU83039.1"/>
    </source>
</evidence>
<feature type="transmembrane region" description="Helical" evidence="7">
    <location>
        <begin position="528"/>
        <end position="546"/>
    </location>
</feature>
<dbReference type="PaxDb" id="5507-FOXG_10856P0"/>
<reference evidence="9" key="1">
    <citation type="journal article" date="2012" name="Mol. Plant Microbe Interact.">
        <title>A highly conserved effector in Fusarium oxysporum is required for full virulence on Arabidopsis.</title>
        <authorList>
            <person name="Thatcher L.F."/>
            <person name="Gardiner D.M."/>
            <person name="Kazan K."/>
            <person name="Manners J."/>
        </authorList>
    </citation>
    <scope>NUCLEOTIDE SEQUENCE [LARGE SCALE GENOMIC DNA]</scope>
    <source>
        <strain evidence="9">Fo5176</strain>
    </source>
</reference>
<comment type="similarity">
    <text evidence="5">Belongs to the SAT4 family.</text>
</comment>
<evidence type="ECO:0000256" key="3">
    <source>
        <dbReference type="ARBA" id="ARBA00022989"/>
    </source>
</evidence>
<organism evidence="9">
    <name type="scientific">Fusarium oxysporum (strain Fo5176)</name>
    <name type="common">Fusarium vascular wilt</name>
    <dbReference type="NCBI Taxonomy" id="660025"/>
    <lineage>
        <taxon>Eukaryota</taxon>
        <taxon>Fungi</taxon>
        <taxon>Dikarya</taxon>
        <taxon>Ascomycota</taxon>
        <taxon>Pezizomycotina</taxon>
        <taxon>Sordariomycetes</taxon>
        <taxon>Hypocreomycetidae</taxon>
        <taxon>Hypocreales</taxon>
        <taxon>Nectriaceae</taxon>
        <taxon>Fusarium</taxon>
        <taxon>Fusarium oxysporum species complex</taxon>
    </lineage>
</organism>
<feature type="region of interest" description="Disordered" evidence="6">
    <location>
        <begin position="813"/>
        <end position="833"/>
    </location>
</feature>
<feature type="transmembrane region" description="Helical" evidence="7">
    <location>
        <begin position="607"/>
        <end position="629"/>
    </location>
</feature>
<feature type="transmembrane region" description="Helical" evidence="7">
    <location>
        <begin position="688"/>
        <end position="710"/>
    </location>
</feature>
<sequence length="833" mass="91584">MAPDHTTLRAMRSREPFDSNAILPLTNNPQQDRVAYMPAPTFASAEEALGGDGPTLPTGWVSNWSPEHNAWYYVFPATGATQWARPVSPPRQQQYQNLQDHNVPTIENHPTTTEVGADNQPPGDGDRGLGKTALAMGGGFLAGSSFRNKFGKHHESHGQQDGLGKMAQSAAIAGAGVVGAKIMGLFGNKQQQQQPAPTVQTASYTHTQTQTHFYPVFVPGPQVSPPPSYYGQHPPGNSGHAHNPTAETVGVVPGIQSFGSPHQTGGAPMSLQSSSSIDKDVTQIVRSLVTPQQTLQIKGDSLVEQFGDPWPDVERKMFNVLYSYGDRPMELLAADTTTSNIEIKHEAISKKRMEFCQAPPSPIIAVVWGYENALTRARIEQLEKEESVNSTPSYQFANANTYMDVLYPLHSPDFRKRKRLARSSVPSLVLERSLCHIRNVGSDASSRRPTCPARNEPIPVILHDCGLLKALLARLGIPLRFAFHPSNWRKKFPDRVPSNGAADYRIVNMTTPMSEYYQGPNNSAKLKAVTLTLLASATILVIWRISWRLSKRVIGLPDYLLILGLTCFWLNQVFFKATAGVIKLSICTIYMNIFSKPVLLSTKIARYANFALMGVIIAYYTGGTLVSTFQCTPIRKAWQGDLDGTCIDNTKFRVANAYINSFTSVLLVLIPFPALLSTGHRSKEIWQFLFLIALGLAHTACAVVRVVMIYVPNEGAATDPHWYNTTPNTLAMAEIFTAVIVSTIMTMRPCFQVVFSGIATTVTSASHTRRTRVDSSGVMASTTSQKRKVDRQGFSKIGPTKTEVLNIELQSRDRSTEELFAPGHYPSTKHENV</sequence>
<accession>F9FJ61</accession>
<feature type="domain" description="WW" evidence="8">
    <location>
        <begin position="54"/>
        <end position="88"/>
    </location>
</feature>
<dbReference type="Pfam" id="PF20684">
    <property type="entry name" value="Fung_rhodopsin"/>
    <property type="match status" value="1"/>
</dbReference>
<keyword evidence="4 7" id="KW-0472">Membrane</keyword>
<dbReference type="OrthoDB" id="2444812at2759"/>
<evidence type="ECO:0000256" key="6">
    <source>
        <dbReference type="SAM" id="MobiDB-lite"/>
    </source>
</evidence>
<evidence type="ECO:0000256" key="1">
    <source>
        <dbReference type="ARBA" id="ARBA00004141"/>
    </source>
</evidence>
<dbReference type="SMART" id="SM00456">
    <property type="entry name" value="WW"/>
    <property type="match status" value="1"/>
</dbReference>
<dbReference type="GO" id="GO:0016020">
    <property type="term" value="C:membrane"/>
    <property type="evidence" value="ECO:0007669"/>
    <property type="project" value="UniProtKB-SubCell"/>
</dbReference>
<feature type="region of interest" description="Disordered" evidence="6">
    <location>
        <begin position="146"/>
        <end position="165"/>
    </location>
</feature>
<comment type="subcellular location">
    <subcellularLocation>
        <location evidence="1">Membrane</location>
        <topology evidence="1">Multi-pass membrane protein</topology>
    </subcellularLocation>
</comment>
<dbReference type="STRING" id="660025.F9FJ61"/>
<dbReference type="Gene3D" id="2.20.70.10">
    <property type="match status" value="1"/>
</dbReference>
<dbReference type="PANTHER" id="PTHR33048">
    <property type="entry name" value="PTH11-LIKE INTEGRAL MEMBRANE PROTEIN (AFU_ORTHOLOGUE AFUA_5G11245)"/>
    <property type="match status" value="1"/>
</dbReference>
<feature type="transmembrane region" description="Helical" evidence="7">
    <location>
        <begin position="553"/>
        <end position="571"/>
    </location>
</feature>
<evidence type="ECO:0000256" key="2">
    <source>
        <dbReference type="ARBA" id="ARBA00022692"/>
    </source>
</evidence>
<feature type="transmembrane region" description="Helical" evidence="7">
    <location>
        <begin position="657"/>
        <end position="676"/>
    </location>
</feature>
<dbReference type="PROSITE" id="PS50020">
    <property type="entry name" value="WW_DOMAIN_2"/>
    <property type="match status" value="1"/>
</dbReference>
<comment type="caution">
    <text evidence="9">The sequence shown here is derived from an EMBL/GenBank/DDBJ whole genome shotgun (WGS) entry which is preliminary data.</text>
</comment>
<evidence type="ECO:0000259" key="8">
    <source>
        <dbReference type="PROSITE" id="PS50020"/>
    </source>
</evidence>
<dbReference type="EMBL" id="AFQF01001982">
    <property type="protein sequence ID" value="EGU83039.1"/>
    <property type="molecule type" value="Genomic_DNA"/>
</dbReference>
<gene>
    <name evidence="9" type="ORF">FOXB_06440</name>
</gene>
<feature type="region of interest" description="Disordered" evidence="6">
    <location>
        <begin position="224"/>
        <end position="247"/>
    </location>
</feature>
<dbReference type="CDD" id="cd00201">
    <property type="entry name" value="WW"/>
    <property type="match status" value="1"/>
</dbReference>
<dbReference type="PROSITE" id="PS01159">
    <property type="entry name" value="WW_DOMAIN_1"/>
    <property type="match status" value="1"/>
</dbReference>
<name>F9FJ61_FUSOF</name>
<dbReference type="InterPro" id="IPR049326">
    <property type="entry name" value="Rhodopsin_dom_fungi"/>
</dbReference>
<dbReference type="InterPro" id="IPR036020">
    <property type="entry name" value="WW_dom_sf"/>
</dbReference>